<evidence type="ECO:0000259" key="1">
    <source>
        <dbReference type="Pfam" id="PF20576"/>
    </source>
</evidence>
<organism evidence="2">
    <name type="scientific">uncultured prokaryote 2E01B</name>
    <dbReference type="NCBI Taxonomy" id="363283"/>
    <lineage>
        <taxon>unclassified sequences</taxon>
        <taxon>environmental samples</taxon>
    </lineage>
</organism>
<reference evidence="2" key="1">
    <citation type="submission" date="2005-12" db="EMBL/GenBank/DDBJ databases">
        <title>Environmental genomics of 'Haloquadratum walsbyi' in a saltern crystallizer indicates a large pool of accessory genes in an otherwise coherent species.</title>
        <authorList>
            <person name="Legault B.A."/>
            <person name="Lopez-Lopez A."/>
            <person name="Alba-Casado J.C."/>
            <person name="Doolittle F.W."/>
            <person name="Bolhuis H."/>
            <person name="Rodriguez-Valera F."/>
            <person name="Papke T.R."/>
        </authorList>
    </citation>
    <scope>NUCLEOTIDE SEQUENCE</scope>
</reference>
<protein>
    <recommendedName>
        <fullName evidence="1">HEWD domain-containing protein</fullName>
    </recommendedName>
</protein>
<dbReference type="EMBL" id="DQ314496">
    <property type="protein sequence ID" value="ABC70157.1"/>
    <property type="molecule type" value="Genomic_DNA"/>
</dbReference>
<feature type="domain" description="HEWD" evidence="1">
    <location>
        <begin position="1"/>
        <end position="55"/>
    </location>
</feature>
<dbReference type="AlphaFoldDB" id="Q2LGN6"/>
<name>Q2LGN6_9ZZZZ</name>
<dbReference type="Pfam" id="PF20576">
    <property type="entry name" value="HEWD"/>
    <property type="match status" value="1"/>
</dbReference>
<accession>Q2LGN6</accession>
<sequence>MSPTIRHPSERACECCGRRERWDESATSWRAVDDPGVPYCIHEWDINGSFLPVGDHEPEAS</sequence>
<proteinExistence type="predicted"/>
<evidence type="ECO:0000313" key="2">
    <source>
        <dbReference type="EMBL" id="ABC70157.1"/>
    </source>
</evidence>
<dbReference type="InterPro" id="IPR046782">
    <property type="entry name" value="HEWD"/>
</dbReference>